<dbReference type="OrthoDB" id="544350at2759"/>
<protein>
    <submittedName>
        <fullName evidence="2">4887_t:CDS:1</fullName>
    </submittedName>
</protein>
<evidence type="ECO:0000313" key="2">
    <source>
        <dbReference type="EMBL" id="CAG8571429.1"/>
    </source>
</evidence>
<gene>
    <name evidence="2" type="ORF">DEBURN_LOCUS8102</name>
</gene>
<reference evidence="2" key="1">
    <citation type="submission" date="2021-06" db="EMBL/GenBank/DDBJ databases">
        <authorList>
            <person name="Kallberg Y."/>
            <person name="Tangrot J."/>
            <person name="Rosling A."/>
        </authorList>
    </citation>
    <scope>NUCLEOTIDE SEQUENCE</scope>
    <source>
        <strain evidence="2">AZ414A</strain>
    </source>
</reference>
<feature type="compositionally biased region" description="Basic and acidic residues" evidence="1">
    <location>
        <begin position="1"/>
        <end position="11"/>
    </location>
</feature>
<feature type="compositionally biased region" description="Polar residues" evidence="1">
    <location>
        <begin position="12"/>
        <end position="24"/>
    </location>
</feature>
<keyword evidence="3" id="KW-1185">Reference proteome</keyword>
<feature type="non-terminal residue" evidence="2">
    <location>
        <position position="129"/>
    </location>
</feature>
<sequence>KLEELMNDREVNSSNSSPTHNFNFHETPDHPEAYFTSRILEFPHLKEFEFKEVDLQSQERLHIDDFRTSDFRTSDFRTYDHKTEVDSGFKDVDLQSQEQLHTEYNTKQYQLSLEDLPLDDEVIPYAVGF</sequence>
<proteinExistence type="predicted"/>
<name>A0A9N9G1V2_9GLOM</name>
<dbReference type="AlphaFoldDB" id="A0A9N9G1V2"/>
<accession>A0A9N9G1V2</accession>
<evidence type="ECO:0000256" key="1">
    <source>
        <dbReference type="SAM" id="MobiDB-lite"/>
    </source>
</evidence>
<evidence type="ECO:0000313" key="3">
    <source>
        <dbReference type="Proteomes" id="UP000789706"/>
    </source>
</evidence>
<dbReference type="EMBL" id="CAJVPK010001110">
    <property type="protein sequence ID" value="CAG8571429.1"/>
    <property type="molecule type" value="Genomic_DNA"/>
</dbReference>
<organism evidence="2 3">
    <name type="scientific">Diversispora eburnea</name>
    <dbReference type="NCBI Taxonomy" id="1213867"/>
    <lineage>
        <taxon>Eukaryota</taxon>
        <taxon>Fungi</taxon>
        <taxon>Fungi incertae sedis</taxon>
        <taxon>Mucoromycota</taxon>
        <taxon>Glomeromycotina</taxon>
        <taxon>Glomeromycetes</taxon>
        <taxon>Diversisporales</taxon>
        <taxon>Diversisporaceae</taxon>
        <taxon>Diversispora</taxon>
    </lineage>
</organism>
<comment type="caution">
    <text evidence="2">The sequence shown here is derived from an EMBL/GenBank/DDBJ whole genome shotgun (WGS) entry which is preliminary data.</text>
</comment>
<dbReference type="Proteomes" id="UP000789706">
    <property type="component" value="Unassembled WGS sequence"/>
</dbReference>
<feature type="region of interest" description="Disordered" evidence="1">
    <location>
        <begin position="1"/>
        <end position="28"/>
    </location>
</feature>